<organism evidence="1 2">
    <name type="scientific">Dreissena polymorpha</name>
    <name type="common">Zebra mussel</name>
    <name type="synonym">Mytilus polymorpha</name>
    <dbReference type="NCBI Taxonomy" id="45954"/>
    <lineage>
        <taxon>Eukaryota</taxon>
        <taxon>Metazoa</taxon>
        <taxon>Spiralia</taxon>
        <taxon>Lophotrochozoa</taxon>
        <taxon>Mollusca</taxon>
        <taxon>Bivalvia</taxon>
        <taxon>Autobranchia</taxon>
        <taxon>Heteroconchia</taxon>
        <taxon>Euheterodonta</taxon>
        <taxon>Imparidentia</taxon>
        <taxon>Neoheterodontei</taxon>
        <taxon>Myida</taxon>
        <taxon>Dreissenoidea</taxon>
        <taxon>Dreissenidae</taxon>
        <taxon>Dreissena</taxon>
    </lineage>
</organism>
<sequence length="125" mass="13804">DVQKSDWSASETCSVNVTGPGIVVKSRITSRKVFSARLFSEKTRVDVQKSDWSASETCSVNVTGPGIVVKSRITSRKVFSARLFSEKTRANTMNTAVDIMGPRCPPYGKRPPRIFDLNTHRGGRL</sequence>
<keyword evidence="2" id="KW-1185">Reference proteome</keyword>
<feature type="non-terminal residue" evidence="1">
    <location>
        <position position="1"/>
    </location>
</feature>
<dbReference type="Proteomes" id="UP000828390">
    <property type="component" value="Unassembled WGS sequence"/>
</dbReference>
<gene>
    <name evidence="1" type="ORF">DPMN_002754</name>
</gene>
<feature type="non-terminal residue" evidence="1">
    <location>
        <position position="125"/>
    </location>
</feature>
<comment type="caution">
    <text evidence="1">The sequence shown here is derived from an EMBL/GenBank/DDBJ whole genome shotgun (WGS) entry which is preliminary data.</text>
</comment>
<dbReference type="EMBL" id="JAIWYP010000001">
    <property type="protein sequence ID" value="KAH3878853.1"/>
    <property type="molecule type" value="Genomic_DNA"/>
</dbReference>
<dbReference type="AlphaFoldDB" id="A0A9D4MKN8"/>
<evidence type="ECO:0000313" key="2">
    <source>
        <dbReference type="Proteomes" id="UP000828390"/>
    </source>
</evidence>
<name>A0A9D4MKN8_DREPO</name>
<accession>A0A9D4MKN8</accession>
<reference evidence="1" key="2">
    <citation type="submission" date="2020-11" db="EMBL/GenBank/DDBJ databases">
        <authorList>
            <person name="McCartney M.A."/>
            <person name="Auch B."/>
            <person name="Kono T."/>
            <person name="Mallez S."/>
            <person name="Becker A."/>
            <person name="Gohl D.M."/>
            <person name="Silverstein K.A.T."/>
            <person name="Koren S."/>
            <person name="Bechman K.B."/>
            <person name="Herman A."/>
            <person name="Abrahante J.E."/>
            <person name="Garbe J."/>
        </authorList>
    </citation>
    <scope>NUCLEOTIDE SEQUENCE</scope>
    <source>
        <strain evidence="1">Duluth1</strain>
        <tissue evidence="1">Whole animal</tissue>
    </source>
</reference>
<protein>
    <submittedName>
        <fullName evidence="1">Uncharacterized protein</fullName>
    </submittedName>
</protein>
<reference evidence="1" key="1">
    <citation type="journal article" date="2019" name="bioRxiv">
        <title>The Genome of the Zebra Mussel, Dreissena polymorpha: A Resource for Invasive Species Research.</title>
        <authorList>
            <person name="McCartney M.A."/>
            <person name="Auch B."/>
            <person name="Kono T."/>
            <person name="Mallez S."/>
            <person name="Zhang Y."/>
            <person name="Obille A."/>
            <person name="Becker A."/>
            <person name="Abrahante J.E."/>
            <person name="Garbe J."/>
            <person name="Badalamenti J.P."/>
            <person name="Herman A."/>
            <person name="Mangelson H."/>
            <person name="Liachko I."/>
            <person name="Sullivan S."/>
            <person name="Sone E.D."/>
            <person name="Koren S."/>
            <person name="Silverstein K.A.T."/>
            <person name="Beckman K.B."/>
            <person name="Gohl D.M."/>
        </authorList>
    </citation>
    <scope>NUCLEOTIDE SEQUENCE</scope>
    <source>
        <strain evidence="1">Duluth1</strain>
        <tissue evidence="1">Whole animal</tissue>
    </source>
</reference>
<evidence type="ECO:0000313" key="1">
    <source>
        <dbReference type="EMBL" id="KAH3878853.1"/>
    </source>
</evidence>
<proteinExistence type="predicted"/>